<evidence type="ECO:0000313" key="5">
    <source>
        <dbReference type="Proteomes" id="UP001054811"/>
    </source>
</evidence>
<evidence type="ECO:0000256" key="1">
    <source>
        <dbReference type="ARBA" id="ARBA00010062"/>
    </source>
</evidence>
<dbReference type="EMBL" id="CP091139">
    <property type="protein sequence ID" value="UUT34344.1"/>
    <property type="molecule type" value="Genomic_DNA"/>
</dbReference>
<accession>A0ABY5NGT2</accession>
<dbReference type="InterPro" id="IPR028081">
    <property type="entry name" value="Leu-bd"/>
</dbReference>
<keyword evidence="5" id="KW-1185">Reference proteome</keyword>
<evidence type="ECO:0000256" key="2">
    <source>
        <dbReference type="ARBA" id="ARBA00022729"/>
    </source>
</evidence>
<dbReference type="Proteomes" id="UP001054811">
    <property type="component" value="Chromosome"/>
</dbReference>
<keyword evidence="2" id="KW-0732">Signal</keyword>
<dbReference type="PANTHER" id="PTHR47235:SF1">
    <property type="entry name" value="BLR6548 PROTEIN"/>
    <property type="match status" value="1"/>
</dbReference>
<organism evidence="4 5">
    <name type="scientific">Microbacterium elymi</name>
    <dbReference type="NCBI Taxonomy" id="2909587"/>
    <lineage>
        <taxon>Bacteria</taxon>
        <taxon>Bacillati</taxon>
        <taxon>Actinomycetota</taxon>
        <taxon>Actinomycetes</taxon>
        <taxon>Micrococcales</taxon>
        <taxon>Microbacteriaceae</taxon>
        <taxon>Microbacterium</taxon>
    </lineage>
</organism>
<dbReference type="InterPro" id="IPR028082">
    <property type="entry name" value="Peripla_BP_I"/>
</dbReference>
<dbReference type="RefSeq" id="WP_259610860.1">
    <property type="nucleotide sequence ID" value="NZ_CP091139.2"/>
</dbReference>
<evidence type="ECO:0000313" key="4">
    <source>
        <dbReference type="EMBL" id="UUT34344.1"/>
    </source>
</evidence>
<feature type="domain" description="Leucine-binding protein" evidence="3">
    <location>
        <begin position="2"/>
        <end position="330"/>
    </location>
</feature>
<dbReference type="SUPFAM" id="SSF53822">
    <property type="entry name" value="Periplasmic binding protein-like I"/>
    <property type="match status" value="1"/>
</dbReference>
<protein>
    <submittedName>
        <fullName evidence="4">ABC transporter substrate-binding protein</fullName>
    </submittedName>
</protein>
<name>A0ABY5NGT2_9MICO</name>
<gene>
    <name evidence="4" type="ORF">L2X98_27270</name>
</gene>
<reference evidence="4" key="1">
    <citation type="submission" date="2022-01" db="EMBL/GenBank/DDBJ databases">
        <title>Microbacterium eymi and Microbacterium rhizovicinus sp. nov., isolated from the rhizospheric soil of Elymus tsukushiensis, a plant native to the Dokdo Islands, Republic of Korea.</title>
        <authorList>
            <person name="Hwang Y.J."/>
        </authorList>
    </citation>
    <scope>NUCLEOTIDE SEQUENCE</scope>
    <source>
        <strain evidence="4">KUDC0405</strain>
    </source>
</reference>
<evidence type="ECO:0000259" key="3">
    <source>
        <dbReference type="Pfam" id="PF13458"/>
    </source>
</evidence>
<comment type="similarity">
    <text evidence="1">Belongs to the leucine-binding protein family.</text>
</comment>
<dbReference type="CDD" id="cd06343">
    <property type="entry name" value="PBP1_ABC_ligand_binding-like"/>
    <property type="match status" value="1"/>
</dbReference>
<sequence>MTIGISTPLSGGLAGPGGCSLAGLEAYFGEVNAAGGVKFGDGATRRVEITSFDDAYDPGRAVENFQRMVGDRVFLDVGGLGTVTNMAIMPIATAKQMPQVFVQSGSSAFSADRTANPYTIGWAPTYASEGEAFGTFLAESGEPTKVAVLSQNDDFGADFVDGLKRGIEGSAVTIVATATYEATDTSVDAQVTELAGSGADVFFDATTLTPIAIGSLLQAQKVGWFPKVFLPSTTSAPNLILAPANASVFPMVYTSAFAKSALDPAYAEDPEMKKFLAALDKYATTNISTVVPQCVWAYGIGATLTAAFEQLETPTRSALMDVIHRLNDVKVPLLLDGVALDASADGVPPINATVIQQFDGTIFGSAEPYSN</sequence>
<dbReference type="PANTHER" id="PTHR47235">
    <property type="entry name" value="BLR6548 PROTEIN"/>
    <property type="match status" value="1"/>
</dbReference>
<proteinExistence type="inferred from homology"/>
<dbReference type="Gene3D" id="3.40.50.2300">
    <property type="match status" value="2"/>
</dbReference>
<dbReference type="Pfam" id="PF13458">
    <property type="entry name" value="Peripla_BP_6"/>
    <property type="match status" value="1"/>
</dbReference>